<organism evidence="1 2">
    <name type="scientific">Candidatus Doudnabacteria bacterium RIFCSPHIGHO2_01_FULL_46_14</name>
    <dbReference type="NCBI Taxonomy" id="1817824"/>
    <lineage>
        <taxon>Bacteria</taxon>
        <taxon>Candidatus Doudnaibacteriota</taxon>
    </lineage>
</organism>
<name>A0A1F5NNK1_9BACT</name>
<sequence>MFKPIIQLFLMLGIFTYGQEALGKTAPSDKESFGIYKVQENDTTSDIVLRATRNGANWETSWVIVVDNKGNVRGNKHLIQPGWQIWIAKEKIKTAAVQVKQSLETVCAFYINSECLKSLSKINDVSDVTLALNNPIYIPNDFQPKVTLKRLVPTIVRETEISQSYAALWTFALLAGIVTALIGARHINLVPPATQLPKRSVPSITLPSTALTKLNFQIPRLSEKREKLALIRRDIIHRLEKRQIPFNSSLLQTESWLWRPRVVYCDPSYGGQIYGVFTDAVAAYKPAEAKRYGRLRFEGLGHYEIPGIEFPGLRRVSLERLREIGTHWLEPELGDFENRFMKKFPGYLADQFNQEPFDFVRTIDVENGTWTCRIVPTPGNELDRDSMETRIDETLQQIGDPRYCKKGFIYQNSVGIVEITFMERKAA</sequence>
<comment type="caution">
    <text evidence="1">The sequence shown here is derived from an EMBL/GenBank/DDBJ whole genome shotgun (WGS) entry which is preliminary data.</text>
</comment>
<dbReference type="STRING" id="1817824.A2751_04415"/>
<proteinExistence type="predicted"/>
<accession>A0A1F5NNK1</accession>
<dbReference type="EMBL" id="MFEK01000006">
    <property type="protein sequence ID" value="OGE79208.1"/>
    <property type="molecule type" value="Genomic_DNA"/>
</dbReference>
<evidence type="ECO:0000313" key="2">
    <source>
        <dbReference type="Proteomes" id="UP000176864"/>
    </source>
</evidence>
<dbReference type="AlphaFoldDB" id="A0A1F5NNK1"/>
<dbReference type="Proteomes" id="UP000176864">
    <property type="component" value="Unassembled WGS sequence"/>
</dbReference>
<protein>
    <submittedName>
        <fullName evidence="1">Uncharacterized protein</fullName>
    </submittedName>
</protein>
<evidence type="ECO:0000313" key="1">
    <source>
        <dbReference type="EMBL" id="OGE79208.1"/>
    </source>
</evidence>
<reference evidence="1 2" key="1">
    <citation type="journal article" date="2016" name="Nat. Commun.">
        <title>Thousands of microbial genomes shed light on interconnected biogeochemical processes in an aquifer system.</title>
        <authorList>
            <person name="Anantharaman K."/>
            <person name="Brown C.T."/>
            <person name="Hug L.A."/>
            <person name="Sharon I."/>
            <person name="Castelle C.J."/>
            <person name="Probst A.J."/>
            <person name="Thomas B.C."/>
            <person name="Singh A."/>
            <person name="Wilkins M.J."/>
            <person name="Karaoz U."/>
            <person name="Brodie E.L."/>
            <person name="Williams K.H."/>
            <person name="Hubbard S.S."/>
            <person name="Banfield J.F."/>
        </authorList>
    </citation>
    <scope>NUCLEOTIDE SEQUENCE [LARGE SCALE GENOMIC DNA]</scope>
</reference>
<gene>
    <name evidence="1" type="ORF">A2751_04415</name>
</gene>